<dbReference type="KEGG" id="str:Sterm_2522"/>
<dbReference type="AlphaFoldDB" id="D1ALN2"/>
<sequence>MSISEDEKLEKELELIEESAIKEIQYLLLKLEGTFTTALSTFSYEGQKRLIRFLFDYFMENEIPIWEEMHELIKQQEMKSWIYWMLKKKACTIST</sequence>
<dbReference type="eggNOG" id="ENOG5034CI1">
    <property type="taxonomic scope" value="Bacteria"/>
</dbReference>
<reference evidence="2" key="1">
    <citation type="submission" date="2009-09" db="EMBL/GenBank/DDBJ databases">
        <title>The complete chromosome of Sebaldella termitidis ATCC 33386.</title>
        <authorList>
            <consortium name="US DOE Joint Genome Institute (JGI-PGF)"/>
            <person name="Lucas S."/>
            <person name="Copeland A."/>
            <person name="Lapidus A."/>
            <person name="Glavina del Rio T."/>
            <person name="Dalin E."/>
            <person name="Tice H."/>
            <person name="Bruce D."/>
            <person name="Goodwin L."/>
            <person name="Pitluck S."/>
            <person name="Kyrpides N."/>
            <person name="Mavromatis K."/>
            <person name="Ivanova N."/>
            <person name="Mikhailova N."/>
            <person name="Sims D."/>
            <person name="Meincke L."/>
            <person name="Brettin T."/>
            <person name="Detter J.C."/>
            <person name="Han C."/>
            <person name="Larimer F."/>
            <person name="Land M."/>
            <person name="Hauser L."/>
            <person name="Markowitz V."/>
            <person name="Cheng J.F."/>
            <person name="Hugenholtz P."/>
            <person name="Woyke T."/>
            <person name="Wu D."/>
            <person name="Eisen J.A."/>
        </authorList>
    </citation>
    <scope>NUCLEOTIDE SEQUENCE [LARGE SCALE GENOMIC DNA]</scope>
    <source>
        <strain evidence="2">ATCC 33386 / NCTC 11300</strain>
    </source>
</reference>
<dbReference type="HOGENOM" id="CLU_2371163_0_0_0"/>
<proteinExistence type="predicted"/>
<dbReference type="EMBL" id="CP001739">
    <property type="protein sequence ID" value="ACZ09375.1"/>
    <property type="molecule type" value="Genomic_DNA"/>
</dbReference>
<dbReference type="RefSeq" id="WP_012861969.1">
    <property type="nucleotide sequence ID" value="NC_013517.1"/>
</dbReference>
<accession>D1ALN2</accession>
<dbReference type="STRING" id="526218.Sterm_2522"/>
<gene>
    <name evidence="1" type="ordered locus">Sterm_2522</name>
</gene>
<keyword evidence="2" id="KW-1185">Reference proteome</keyword>
<reference evidence="1 2" key="2">
    <citation type="journal article" date="2010" name="Stand. Genomic Sci.">
        <title>Complete genome sequence of Sebaldella termitidis type strain (NCTC 11300).</title>
        <authorList>
            <person name="Harmon-Smith M."/>
            <person name="Celia L."/>
            <person name="Chertkov O."/>
            <person name="Lapidus A."/>
            <person name="Copeland A."/>
            <person name="Glavina Del Rio T."/>
            <person name="Nolan M."/>
            <person name="Lucas S."/>
            <person name="Tice H."/>
            <person name="Cheng J.F."/>
            <person name="Han C."/>
            <person name="Detter J.C."/>
            <person name="Bruce D."/>
            <person name="Goodwin L."/>
            <person name="Pitluck S."/>
            <person name="Pati A."/>
            <person name="Liolios K."/>
            <person name="Ivanova N."/>
            <person name="Mavromatis K."/>
            <person name="Mikhailova N."/>
            <person name="Chen A."/>
            <person name="Palaniappan K."/>
            <person name="Land M."/>
            <person name="Hauser L."/>
            <person name="Chang Y.J."/>
            <person name="Jeffries C.D."/>
            <person name="Brettin T."/>
            <person name="Goker M."/>
            <person name="Beck B."/>
            <person name="Bristow J."/>
            <person name="Eisen J.A."/>
            <person name="Markowitz V."/>
            <person name="Hugenholtz P."/>
            <person name="Kyrpides N.C."/>
            <person name="Klenk H.P."/>
            <person name="Chen F."/>
        </authorList>
    </citation>
    <scope>NUCLEOTIDE SEQUENCE [LARGE SCALE GENOMIC DNA]</scope>
    <source>
        <strain evidence="2">ATCC 33386 / NCTC 11300</strain>
    </source>
</reference>
<evidence type="ECO:0000313" key="1">
    <source>
        <dbReference type="EMBL" id="ACZ09375.1"/>
    </source>
</evidence>
<evidence type="ECO:0000313" key="2">
    <source>
        <dbReference type="Proteomes" id="UP000000845"/>
    </source>
</evidence>
<dbReference type="Proteomes" id="UP000000845">
    <property type="component" value="Chromosome"/>
</dbReference>
<name>D1ALN2_SEBTE</name>
<protein>
    <submittedName>
        <fullName evidence="1">Uncharacterized protein</fullName>
    </submittedName>
</protein>
<organism evidence="1 2">
    <name type="scientific">Sebaldella termitidis (strain ATCC 33386 / NCTC 11300)</name>
    <dbReference type="NCBI Taxonomy" id="526218"/>
    <lineage>
        <taxon>Bacteria</taxon>
        <taxon>Fusobacteriati</taxon>
        <taxon>Fusobacteriota</taxon>
        <taxon>Fusobacteriia</taxon>
        <taxon>Fusobacteriales</taxon>
        <taxon>Leptotrichiaceae</taxon>
        <taxon>Sebaldella</taxon>
    </lineage>
</organism>